<reference evidence="3" key="1">
    <citation type="journal article" date="2019" name="Int. J. Syst. Evol. Microbiol.">
        <title>The Global Catalogue of Microorganisms (GCM) 10K type strain sequencing project: providing services to taxonomists for standard genome sequencing and annotation.</title>
        <authorList>
            <consortium name="The Broad Institute Genomics Platform"/>
            <consortium name="The Broad Institute Genome Sequencing Center for Infectious Disease"/>
            <person name="Wu L."/>
            <person name="Ma J."/>
        </authorList>
    </citation>
    <scope>NUCLEOTIDE SEQUENCE [LARGE SCALE GENOMIC DNA]</scope>
    <source>
        <strain evidence="3">JCM 17336</strain>
    </source>
</reference>
<protein>
    <recommendedName>
        <fullName evidence="1">Knr4/Smi1-like domain-containing protein</fullName>
    </recommendedName>
</protein>
<keyword evidence="3" id="KW-1185">Reference proteome</keyword>
<dbReference type="PANTHER" id="PTHR47432:SF1">
    <property type="entry name" value="CELL WALL ASSEMBLY REGULATOR SMI1"/>
    <property type="match status" value="1"/>
</dbReference>
<dbReference type="SUPFAM" id="SSF160631">
    <property type="entry name" value="SMI1/KNR4-like"/>
    <property type="match status" value="1"/>
</dbReference>
<proteinExistence type="predicted"/>
<dbReference type="EMBL" id="BAABDT010000003">
    <property type="protein sequence ID" value="GAA3735356.1"/>
    <property type="molecule type" value="Genomic_DNA"/>
</dbReference>
<dbReference type="InterPro" id="IPR037883">
    <property type="entry name" value="Knr4/Smi1-like_sf"/>
</dbReference>
<dbReference type="InterPro" id="IPR018958">
    <property type="entry name" value="Knr4/Smi1-like_dom"/>
</dbReference>
<dbReference type="SMART" id="SM00860">
    <property type="entry name" value="SMI1_KNR4"/>
    <property type="match status" value="1"/>
</dbReference>
<dbReference type="Pfam" id="PF09346">
    <property type="entry name" value="SMI1_KNR4"/>
    <property type="match status" value="1"/>
</dbReference>
<evidence type="ECO:0000313" key="3">
    <source>
        <dbReference type="Proteomes" id="UP001501367"/>
    </source>
</evidence>
<dbReference type="Gene3D" id="3.40.1580.10">
    <property type="entry name" value="SMI1/KNR4-like"/>
    <property type="match status" value="1"/>
</dbReference>
<dbReference type="PANTHER" id="PTHR47432">
    <property type="entry name" value="CELL WALL ASSEMBLY REGULATOR SMI1"/>
    <property type="match status" value="1"/>
</dbReference>
<evidence type="ECO:0000313" key="2">
    <source>
        <dbReference type="EMBL" id="GAA3735356.1"/>
    </source>
</evidence>
<dbReference type="Proteomes" id="UP001501367">
    <property type="component" value="Unassembled WGS sequence"/>
</dbReference>
<evidence type="ECO:0000259" key="1">
    <source>
        <dbReference type="SMART" id="SM00860"/>
    </source>
</evidence>
<organism evidence="2 3">
    <name type="scientific">Flavobacterium ginsengisoli</name>
    <dbReference type="NCBI Taxonomy" id="871694"/>
    <lineage>
        <taxon>Bacteria</taxon>
        <taxon>Pseudomonadati</taxon>
        <taxon>Bacteroidota</taxon>
        <taxon>Flavobacteriia</taxon>
        <taxon>Flavobacteriales</taxon>
        <taxon>Flavobacteriaceae</taxon>
        <taxon>Flavobacterium</taxon>
    </lineage>
</organism>
<name>A0ABP7FAZ2_9FLAO</name>
<dbReference type="InterPro" id="IPR051873">
    <property type="entry name" value="KNR4/SMI1_regulator"/>
</dbReference>
<feature type="domain" description="Knr4/Smi1-like" evidence="1">
    <location>
        <begin position="54"/>
        <end position="187"/>
    </location>
</feature>
<comment type="caution">
    <text evidence="2">The sequence shown here is derived from an EMBL/GenBank/DDBJ whole genome shotgun (WGS) entry which is preliminary data.</text>
</comment>
<gene>
    <name evidence="2" type="ORF">GCM10022422_17830</name>
</gene>
<sequence length="237" mass="27403">MKKYYLILILTLFFNYSKAQIKKNQSKMKAEATVSLINVCKSKLDIFDRFMNKGATDVEIQELEKFTGQKLPASYIQLLKTYNGEKRSLGFLGGFGYLGIEEVKREWLFFKNAPETKPEAINQVKKITDILYSTKRIPFAHDGSGNFLCIDFIPNTDGILGQIIYLPCGDPEPVSVIVDDFEDFLNLIIGKIKSEKLKLVDEREDWDAKDWEKADIYFESTWNDDWSDIAEEYNTKK</sequence>
<accession>A0ABP7FAZ2</accession>